<evidence type="ECO:0000259" key="2">
    <source>
        <dbReference type="Pfam" id="PF00582"/>
    </source>
</evidence>
<dbReference type="InterPro" id="IPR014729">
    <property type="entry name" value="Rossmann-like_a/b/a_fold"/>
</dbReference>
<dbReference type="PRINTS" id="PR01438">
    <property type="entry name" value="UNVRSLSTRESS"/>
</dbReference>
<evidence type="ECO:0000313" key="3">
    <source>
        <dbReference type="EMBL" id="GAA1521389.1"/>
    </source>
</evidence>
<dbReference type="InterPro" id="IPR006015">
    <property type="entry name" value="Universal_stress_UspA"/>
</dbReference>
<dbReference type="CDD" id="cd00293">
    <property type="entry name" value="USP-like"/>
    <property type="match status" value="1"/>
</dbReference>
<name>A0ABP4LGQ7_9ACTN</name>
<organism evidence="3 4">
    <name type="scientific">Kribbella lupini</name>
    <dbReference type="NCBI Taxonomy" id="291602"/>
    <lineage>
        <taxon>Bacteria</taxon>
        <taxon>Bacillati</taxon>
        <taxon>Actinomycetota</taxon>
        <taxon>Actinomycetes</taxon>
        <taxon>Propionibacteriales</taxon>
        <taxon>Kribbellaceae</taxon>
        <taxon>Kribbella</taxon>
    </lineage>
</organism>
<dbReference type="Gene3D" id="3.40.50.620">
    <property type="entry name" value="HUPs"/>
    <property type="match status" value="2"/>
</dbReference>
<dbReference type="PANTHER" id="PTHR46268:SF6">
    <property type="entry name" value="UNIVERSAL STRESS PROTEIN UP12"/>
    <property type="match status" value="1"/>
</dbReference>
<evidence type="ECO:0000313" key="4">
    <source>
        <dbReference type="Proteomes" id="UP001500363"/>
    </source>
</evidence>
<protein>
    <submittedName>
        <fullName evidence="3">Universal stress protein</fullName>
    </submittedName>
</protein>
<accession>A0ABP4LGQ7</accession>
<dbReference type="Proteomes" id="UP001500363">
    <property type="component" value="Unassembled WGS sequence"/>
</dbReference>
<proteinExistence type="inferred from homology"/>
<gene>
    <name evidence="3" type="ORF">GCM10009741_22990</name>
</gene>
<comment type="similarity">
    <text evidence="1">Belongs to the universal stress protein A family.</text>
</comment>
<dbReference type="RefSeq" id="WP_344172890.1">
    <property type="nucleotide sequence ID" value="NZ_BAAANC010000001.1"/>
</dbReference>
<dbReference type="EMBL" id="BAAANC010000001">
    <property type="protein sequence ID" value="GAA1521389.1"/>
    <property type="molecule type" value="Genomic_DNA"/>
</dbReference>
<reference evidence="4" key="1">
    <citation type="journal article" date="2019" name="Int. J. Syst. Evol. Microbiol.">
        <title>The Global Catalogue of Microorganisms (GCM) 10K type strain sequencing project: providing services to taxonomists for standard genome sequencing and annotation.</title>
        <authorList>
            <consortium name="The Broad Institute Genomics Platform"/>
            <consortium name="The Broad Institute Genome Sequencing Center for Infectious Disease"/>
            <person name="Wu L."/>
            <person name="Ma J."/>
        </authorList>
    </citation>
    <scope>NUCLEOTIDE SEQUENCE [LARGE SCALE GENOMIC DNA]</scope>
    <source>
        <strain evidence="4">JCM 14303</strain>
    </source>
</reference>
<feature type="domain" description="UspA" evidence="2">
    <location>
        <begin position="148"/>
        <end position="284"/>
    </location>
</feature>
<dbReference type="InterPro" id="IPR006016">
    <property type="entry name" value="UspA"/>
</dbReference>
<dbReference type="Pfam" id="PF00582">
    <property type="entry name" value="Usp"/>
    <property type="match status" value="2"/>
</dbReference>
<dbReference type="SUPFAM" id="SSF52402">
    <property type="entry name" value="Adenine nucleotide alpha hydrolases-like"/>
    <property type="match status" value="2"/>
</dbReference>
<sequence>MSAQLARPVVVGVDGSRDGLVALTWAARFATARQAPLHGVHVVDESRHPAVPPSDCPDDGAEVLDDAADELERIGFAGATLEVRHGHPATILVGLSSRAKALVIGRRGAGGFAELVMGSTSQVCTALTRAPLVVVPDCWEPERPRHGRIVVGVDGSPGCQAALAFGFDLAEATGAEVRVVHAADVPESYPVPGLWPDPNDNAWAPYAEKLLAAALDGWSAKHPGVGVTTSYEAAHPVLLLANESRAADLVVVGGVGRTEFTPLRMGSVARGLLHHTHCPVAVIHQEETS</sequence>
<evidence type="ECO:0000256" key="1">
    <source>
        <dbReference type="ARBA" id="ARBA00008791"/>
    </source>
</evidence>
<comment type="caution">
    <text evidence="3">The sequence shown here is derived from an EMBL/GenBank/DDBJ whole genome shotgun (WGS) entry which is preliminary data.</text>
</comment>
<feature type="domain" description="UspA" evidence="2">
    <location>
        <begin position="7"/>
        <end position="136"/>
    </location>
</feature>
<keyword evidence="4" id="KW-1185">Reference proteome</keyword>
<dbReference type="PANTHER" id="PTHR46268">
    <property type="entry name" value="STRESS RESPONSE PROTEIN NHAX"/>
    <property type="match status" value="1"/>
</dbReference>